<dbReference type="GO" id="GO:0004663">
    <property type="term" value="F:Rab geranylgeranyltransferase activity"/>
    <property type="evidence" value="ECO:0007669"/>
    <property type="project" value="UniProtKB-UniRule"/>
</dbReference>
<dbReference type="PANTHER" id="PTHR11129">
    <property type="entry name" value="PROTEIN FARNESYLTRANSFERASE ALPHA SUBUNIT/RAB GERANYLGERANYL TRANSFERASE ALPHA SUBUNIT"/>
    <property type="match status" value="1"/>
</dbReference>
<accession>A0AB34Q2A2</accession>
<protein>
    <recommendedName>
        <fullName evidence="4 10">Geranylgeranyl transferase type-2 subunit alpha</fullName>
        <ecNumber evidence="3 10">2.5.1.60</ecNumber>
    </recommendedName>
    <alternativeName>
        <fullName evidence="10">Geranylgeranyl transferase type II subunit alpha</fullName>
    </alternativeName>
</protein>
<evidence type="ECO:0000256" key="5">
    <source>
        <dbReference type="ARBA" id="ARBA00022602"/>
    </source>
</evidence>
<dbReference type="PANTHER" id="PTHR11129:SF2">
    <property type="entry name" value="GERANYLGERANYL TRANSFERASE TYPE-2 SUBUNIT ALPHA"/>
    <property type="match status" value="1"/>
</dbReference>
<dbReference type="Pfam" id="PF01239">
    <property type="entry name" value="PPTA"/>
    <property type="match status" value="4"/>
</dbReference>
<name>A0AB34Q2A2_CANAX</name>
<dbReference type="EMBL" id="AJIX01000003">
    <property type="protein sequence ID" value="KGR21434.1"/>
    <property type="molecule type" value="Genomic_DNA"/>
</dbReference>
<comment type="subunit">
    <text evidence="2">Heterodimer of an alpha and a beta subunit.</text>
</comment>
<dbReference type="PROSITE" id="PS51147">
    <property type="entry name" value="PFTA"/>
    <property type="match status" value="4"/>
</dbReference>
<dbReference type="Gene3D" id="1.25.40.120">
    <property type="entry name" value="Protein prenylyltransferase"/>
    <property type="match status" value="1"/>
</dbReference>
<evidence type="ECO:0000256" key="9">
    <source>
        <dbReference type="ARBA" id="ARBA00056156"/>
    </source>
</evidence>
<gene>
    <name evidence="11" type="ORF">MG3_00437</name>
</gene>
<keyword evidence="6 10" id="KW-0808">Transferase</keyword>
<evidence type="ECO:0000313" key="12">
    <source>
        <dbReference type="Proteomes" id="UP000030161"/>
    </source>
</evidence>
<dbReference type="EC" id="2.5.1.60" evidence="3 10"/>
<evidence type="ECO:0000256" key="8">
    <source>
        <dbReference type="ARBA" id="ARBA00047658"/>
    </source>
</evidence>
<proteinExistence type="inferred from homology"/>
<evidence type="ECO:0000256" key="6">
    <source>
        <dbReference type="ARBA" id="ARBA00022679"/>
    </source>
</evidence>
<comment type="catalytic activity">
    <reaction evidence="8 10">
        <text>geranylgeranyl diphosphate + L-cysteinyl-[protein] = S-geranylgeranyl-L-cysteinyl-[protein] + diphosphate</text>
        <dbReference type="Rhea" id="RHEA:21240"/>
        <dbReference type="Rhea" id="RHEA-COMP:10131"/>
        <dbReference type="Rhea" id="RHEA-COMP:11537"/>
        <dbReference type="ChEBI" id="CHEBI:29950"/>
        <dbReference type="ChEBI" id="CHEBI:33019"/>
        <dbReference type="ChEBI" id="CHEBI:57533"/>
        <dbReference type="ChEBI" id="CHEBI:86021"/>
        <dbReference type="EC" id="2.5.1.60"/>
    </reaction>
</comment>
<organism evidence="11 12">
    <name type="scientific">Candida albicans P78048</name>
    <dbReference type="NCBI Taxonomy" id="1094989"/>
    <lineage>
        <taxon>Eukaryota</taxon>
        <taxon>Fungi</taxon>
        <taxon>Dikarya</taxon>
        <taxon>Ascomycota</taxon>
        <taxon>Saccharomycotina</taxon>
        <taxon>Pichiomycetes</taxon>
        <taxon>Debaryomycetaceae</taxon>
        <taxon>Candida/Lodderomyces clade</taxon>
        <taxon>Candida</taxon>
    </lineage>
</organism>
<comment type="function">
    <text evidence="9">Catalyzes the transfer of a geranyl-geranyl moiety from geranyl-geranyl pyrophosphate to proteins having the C-terminal -XCC or -XCXC, where both cysteines may become modified. Acts on YPT1 and SEC4.</text>
</comment>
<evidence type="ECO:0000313" key="11">
    <source>
        <dbReference type="EMBL" id="KGR21434.1"/>
    </source>
</evidence>
<dbReference type="SUPFAM" id="SSF48439">
    <property type="entry name" value="Protein prenylyltransferase"/>
    <property type="match status" value="1"/>
</dbReference>
<comment type="similarity">
    <text evidence="1 10">Belongs to the protein prenyltransferase subunit alpha family.</text>
</comment>
<keyword evidence="7" id="KW-0677">Repeat</keyword>
<evidence type="ECO:0000256" key="3">
    <source>
        <dbReference type="ARBA" id="ARBA00012656"/>
    </source>
</evidence>
<evidence type="ECO:0000256" key="2">
    <source>
        <dbReference type="ARBA" id="ARBA00011355"/>
    </source>
</evidence>
<sequence length="372" mass="44591">MQHGIKRVKLSEEAKRLKLEKDQIKIKNYRQLTDEIFELRANENYSDEALIKTNELLIINPEFYTIWNYRREILINNYSSSNDKDDQIYEDILNQDLNFVLVQLKKFPKCYWIWNHRRWLLFELVKLGKVNWKYEFGVVSKLLDLDQRNFHGWHYRRFVVENMELECKNDTTLILKINLDEFNYTTLKIQKDFSNFSAWHNRTKLIPKIYNLIQQQQQQQQQKDGKIFGDLPGIELFQNPILLLKNDLEMIKTGVYMSPEDTSVWLYLYWLLTDDLFTNAFKSHQQDYMNILHEQLQLINEVNEMEKEDTGQDNVGCLKSMIFINALIQNENNKPVLTEQVKSCLKQLAKIDPLRKNKYLDQLAGNAPIFHH</sequence>
<dbReference type="GO" id="GO:0005968">
    <property type="term" value="C:Rab-protein geranylgeranyltransferase complex"/>
    <property type="evidence" value="ECO:0007669"/>
    <property type="project" value="TreeGrafter"/>
</dbReference>
<comment type="caution">
    <text evidence="11">The sequence shown here is derived from an EMBL/GenBank/DDBJ whole genome shotgun (WGS) entry which is preliminary data.</text>
</comment>
<dbReference type="GO" id="GO:0097354">
    <property type="term" value="P:prenylation"/>
    <property type="evidence" value="ECO:0007669"/>
    <property type="project" value="UniProtKB-UniRule"/>
</dbReference>
<evidence type="ECO:0000256" key="4">
    <source>
        <dbReference type="ARBA" id="ARBA00014772"/>
    </source>
</evidence>
<dbReference type="FunFam" id="1.25.40.120:FF:000016">
    <property type="entry name" value="Geranylgeranyltransferase type II alpha subunit"/>
    <property type="match status" value="1"/>
</dbReference>
<keyword evidence="5 10" id="KW-0637">Prenyltransferase</keyword>
<dbReference type="AlphaFoldDB" id="A0AB34Q2A2"/>
<reference evidence="11 12" key="1">
    <citation type="submission" date="2013-12" db="EMBL/GenBank/DDBJ databases">
        <title>The Genome Sequence of Candida albicans P78048.</title>
        <authorList>
            <consortium name="The Broad Institute Genome Sequencing Platform"/>
            <consortium name="The Broad Institute Genome Sequencing Center for Infectious Disease"/>
            <person name="Cuomo C."/>
            <person name="Bennett R."/>
            <person name="Hirakawa M."/>
            <person name="Noverr M."/>
            <person name="Mitchell A."/>
            <person name="Young S.K."/>
            <person name="Zeng Q."/>
            <person name="Gargeya S."/>
            <person name="Fitzgerald M."/>
            <person name="Abouelleil A."/>
            <person name="Alvarado L."/>
            <person name="Berlin A.M."/>
            <person name="Chapman S.B."/>
            <person name="Dewar J."/>
            <person name="Goldberg J."/>
            <person name="Griggs A."/>
            <person name="Gujja S."/>
            <person name="Hansen M."/>
            <person name="Howarth C."/>
            <person name="Imamovic A."/>
            <person name="Larimer J."/>
            <person name="McCowan C."/>
            <person name="Murphy C."/>
            <person name="Pearson M."/>
            <person name="Priest M."/>
            <person name="Roberts A."/>
            <person name="Saif S."/>
            <person name="Shea T."/>
            <person name="Sykes S."/>
            <person name="Wortman J."/>
            <person name="Nusbaum C."/>
            <person name="Birren B."/>
        </authorList>
    </citation>
    <scope>NUCLEOTIDE SEQUENCE [LARGE SCALE GENOMIC DNA]</scope>
    <source>
        <strain evidence="11 12">P78048</strain>
    </source>
</reference>
<evidence type="ECO:0000256" key="7">
    <source>
        <dbReference type="ARBA" id="ARBA00022737"/>
    </source>
</evidence>
<evidence type="ECO:0000256" key="1">
    <source>
        <dbReference type="ARBA" id="ARBA00006734"/>
    </source>
</evidence>
<dbReference type="Proteomes" id="UP000030161">
    <property type="component" value="Unassembled WGS sequence"/>
</dbReference>
<dbReference type="InterPro" id="IPR002088">
    <property type="entry name" value="Prenyl_trans_a"/>
</dbReference>
<comment type="function">
    <text evidence="10">Catalyzes the transfer of a geranyl-geranyl moiety from geranyl-geranyl pyrophosphate to cysteines occuring in specific C-terminal amino acid sequences.</text>
</comment>
<evidence type="ECO:0000256" key="10">
    <source>
        <dbReference type="RuleBase" id="RU367120"/>
    </source>
</evidence>